<dbReference type="Proteomes" id="UP000008963">
    <property type="component" value="Chromosome"/>
</dbReference>
<name>E1WZA9_HALMS</name>
<dbReference type="Gene3D" id="3.30.200.20">
    <property type="entry name" value="Phosphorylase Kinase, domain 1"/>
    <property type="match status" value="1"/>
</dbReference>
<protein>
    <submittedName>
        <fullName evidence="3">Homoserine kinase</fullName>
    </submittedName>
</protein>
<keyword evidence="3" id="KW-0418">Kinase</keyword>
<evidence type="ECO:0000259" key="2">
    <source>
        <dbReference type="Pfam" id="PF01636"/>
    </source>
</evidence>
<dbReference type="GO" id="GO:0019202">
    <property type="term" value="F:amino acid kinase activity"/>
    <property type="evidence" value="ECO:0007669"/>
    <property type="project" value="TreeGrafter"/>
</dbReference>
<evidence type="ECO:0000256" key="1">
    <source>
        <dbReference type="ARBA" id="ARBA00038240"/>
    </source>
</evidence>
<dbReference type="RefSeq" id="WP_014245568.1">
    <property type="nucleotide sequence ID" value="NC_016620.1"/>
</dbReference>
<feature type="domain" description="Aminoglycoside phosphotransferase" evidence="2">
    <location>
        <begin position="28"/>
        <end position="254"/>
    </location>
</feature>
<organism evidence="3 4">
    <name type="scientific">Halobacteriovorax marinus (strain ATCC BAA-682 / DSM 15412 / SJ)</name>
    <name type="common">Bacteriovorax marinus</name>
    <dbReference type="NCBI Taxonomy" id="862908"/>
    <lineage>
        <taxon>Bacteria</taxon>
        <taxon>Pseudomonadati</taxon>
        <taxon>Bdellovibrionota</taxon>
        <taxon>Bacteriovoracia</taxon>
        <taxon>Bacteriovoracales</taxon>
        <taxon>Halobacteriovoraceae</taxon>
        <taxon>Halobacteriovorax</taxon>
    </lineage>
</organism>
<dbReference type="EMBL" id="FQ312005">
    <property type="protein sequence ID" value="CBW27797.1"/>
    <property type="molecule type" value="Genomic_DNA"/>
</dbReference>
<dbReference type="PANTHER" id="PTHR21064:SF6">
    <property type="entry name" value="AMINOGLYCOSIDE PHOSPHOTRANSFERASE DOMAIN-CONTAINING PROTEIN"/>
    <property type="match status" value="1"/>
</dbReference>
<dbReference type="eggNOG" id="COG2334">
    <property type="taxonomic scope" value="Bacteria"/>
</dbReference>
<dbReference type="Pfam" id="PF01636">
    <property type="entry name" value="APH"/>
    <property type="match status" value="1"/>
</dbReference>
<dbReference type="KEGG" id="bmx:BMS_3035"/>
<sequence>MGDYTKLSKEDAQNIIDLYDLGKIDELSSLSLGISNSNYKVEIAQSTYLLKVSNDKGYDHLKEEQDILTLLSESGFKFSLRPFTTTKGENVYTYDEYFGVIFPFIEGIAPGPCDQTCLEIGKGLATLHRLDCDSEKVRSHQSVGFGPAEIIEYLDSPKCPDDFNEMVNYFFPDKLASFIELPLEKGIIHGDLYYDNTLFDENHLAVILDFEQAGVGEYLIDLGISISGTCLEKGRINTSLIKSYLEGYEEVRPLSIFEKENLDKAIVIGFLSIALWRIKRFKEGSLNPLMANSYQELLNKAKVYWDDRNNNE</sequence>
<dbReference type="InterPro" id="IPR011009">
    <property type="entry name" value="Kinase-like_dom_sf"/>
</dbReference>
<dbReference type="SUPFAM" id="SSF56112">
    <property type="entry name" value="Protein kinase-like (PK-like)"/>
    <property type="match status" value="1"/>
</dbReference>
<evidence type="ECO:0000313" key="4">
    <source>
        <dbReference type="Proteomes" id="UP000008963"/>
    </source>
</evidence>
<keyword evidence="4" id="KW-1185">Reference proteome</keyword>
<dbReference type="OrthoDB" id="9777460at2"/>
<dbReference type="PANTHER" id="PTHR21064">
    <property type="entry name" value="AMINOGLYCOSIDE PHOSPHOTRANSFERASE DOMAIN-CONTAINING PROTEIN-RELATED"/>
    <property type="match status" value="1"/>
</dbReference>
<accession>E1WZA9</accession>
<dbReference type="InterPro" id="IPR050249">
    <property type="entry name" value="Pseudomonas-type_ThrB"/>
</dbReference>
<dbReference type="STRING" id="862908.BMS_3035"/>
<dbReference type="AlphaFoldDB" id="E1WZA9"/>
<evidence type="ECO:0000313" key="3">
    <source>
        <dbReference type="EMBL" id="CBW27797.1"/>
    </source>
</evidence>
<comment type="similarity">
    <text evidence="1">Belongs to the pseudomonas-type ThrB family.</text>
</comment>
<dbReference type="PATRIC" id="fig|862908.3.peg.2903"/>
<gene>
    <name evidence="3" type="ordered locus">BMS_3035</name>
</gene>
<dbReference type="InterPro" id="IPR002575">
    <property type="entry name" value="Aminoglycoside_PTrfase"/>
</dbReference>
<reference evidence="4" key="1">
    <citation type="journal article" date="2013" name="ISME J.">
        <title>A small predatory core genome in the divergent marine Bacteriovorax marinus SJ and the terrestrial Bdellovibrio bacteriovorus.</title>
        <authorList>
            <person name="Crossman L.C."/>
            <person name="Chen H."/>
            <person name="Cerdeno-Tarraga A.M."/>
            <person name="Brooks K."/>
            <person name="Quail M.A."/>
            <person name="Pineiro S.A."/>
            <person name="Hobley L."/>
            <person name="Sockett R.E."/>
            <person name="Bentley S.D."/>
            <person name="Parkhill J."/>
            <person name="Williams H.N."/>
            <person name="Stine O.C."/>
        </authorList>
    </citation>
    <scope>NUCLEOTIDE SEQUENCE [LARGE SCALE GENOMIC DNA]</scope>
    <source>
        <strain evidence="4">ATCC BAA-682 / DSM 15412 / SJ</strain>
    </source>
</reference>
<dbReference type="Gene3D" id="3.90.1200.10">
    <property type="match status" value="1"/>
</dbReference>
<keyword evidence="3" id="KW-0808">Transferase</keyword>
<proteinExistence type="inferred from homology"/>
<dbReference type="HOGENOM" id="CLU_053300_0_0_7"/>